<sequence>MRARRADIEPSVRRVRREARGRSCRAGRFVHDRRRRSPLPRRCVAWRCNPGQWLRAMPTASVRRSIRHTSRIARRERMPQPVRRTAIASSPSLRNQSARATVTTGAYASERGAPLRSRRRRSRSMIPQSAVLAVPNTCANASTTSHSLPHRPGFTSRCATVARSKATVSHTGIGSNEAATRGASLHRQNRQIAIAACQPGDTGNTTRIAARRPPRIEMRAAPNDASPLHCRAR</sequence>
<reference evidence="2 3" key="1">
    <citation type="submission" date="2019-09" db="EMBL/GenBank/DDBJ databases">
        <authorList>
            <person name="Depoorter E."/>
        </authorList>
    </citation>
    <scope>NUCLEOTIDE SEQUENCE [LARGE SCALE GENOMIC DNA]</scope>
    <source>
        <strain evidence="2">LMG 20980</strain>
    </source>
</reference>
<protein>
    <submittedName>
        <fullName evidence="2">Uncharacterized protein</fullName>
    </submittedName>
</protein>
<feature type="region of interest" description="Disordered" evidence="1">
    <location>
        <begin position="78"/>
        <end position="125"/>
    </location>
</feature>
<evidence type="ECO:0000256" key="1">
    <source>
        <dbReference type="SAM" id="MobiDB-lite"/>
    </source>
</evidence>
<accession>A0A6P2GDH6</accession>
<dbReference type="AlphaFoldDB" id="A0A6P2GDH6"/>
<name>A0A6P2GDH6_9BURK</name>
<gene>
    <name evidence="2" type="ORF">BAN20980_04552</name>
</gene>
<evidence type="ECO:0000313" key="2">
    <source>
        <dbReference type="EMBL" id="VVU51830.1"/>
    </source>
</evidence>
<dbReference type="Proteomes" id="UP000494201">
    <property type="component" value="Unassembled WGS sequence"/>
</dbReference>
<proteinExistence type="predicted"/>
<dbReference type="EMBL" id="CABVLY010000019">
    <property type="protein sequence ID" value="VVU51830.1"/>
    <property type="molecule type" value="Genomic_DNA"/>
</dbReference>
<evidence type="ECO:0000313" key="3">
    <source>
        <dbReference type="Proteomes" id="UP000494201"/>
    </source>
</evidence>
<organism evidence="2 3">
    <name type="scientific">Burkholderia anthina</name>
    <dbReference type="NCBI Taxonomy" id="179879"/>
    <lineage>
        <taxon>Bacteria</taxon>
        <taxon>Pseudomonadati</taxon>
        <taxon>Pseudomonadota</taxon>
        <taxon>Betaproteobacteria</taxon>
        <taxon>Burkholderiales</taxon>
        <taxon>Burkholderiaceae</taxon>
        <taxon>Burkholderia</taxon>
        <taxon>Burkholderia cepacia complex</taxon>
    </lineage>
</organism>
<feature type="compositionally biased region" description="Polar residues" evidence="1">
    <location>
        <begin position="87"/>
        <end position="106"/>
    </location>
</feature>